<dbReference type="Gene3D" id="1.10.3720.10">
    <property type="entry name" value="MetI-like"/>
    <property type="match status" value="1"/>
</dbReference>
<dbReference type="CDD" id="cd06261">
    <property type="entry name" value="TM_PBP2"/>
    <property type="match status" value="1"/>
</dbReference>
<keyword evidence="4 7" id="KW-0812">Transmembrane</keyword>
<dbReference type="SUPFAM" id="SSF161098">
    <property type="entry name" value="MetI-like"/>
    <property type="match status" value="1"/>
</dbReference>
<feature type="transmembrane region" description="Helical" evidence="7">
    <location>
        <begin position="40"/>
        <end position="57"/>
    </location>
</feature>
<organism evidence="9 10">
    <name type="scientific">Paenibacillus terreus</name>
    <dbReference type="NCBI Taxonomy" id="1387834"/>
    <lineage>
        <taxon>Bacteria</taxon>
        <taxon>Bacillati</taxon>
        <taxon>Bacillota</taxon>
        <taxon>Bacilli</taxon>
        <taxon>Bacillales</taxon>
        <taxon>Paenibacillaceae</taxon>
        <taxon>Paenibacillus</taxon>
    </lineage>
</organism>
<comment type="similarity">
    <text evidence="7">Belongs to the binding-protein-dependent transport system permease family.</text>
</comment>
<feature type="transmembrane region" description="Helical" evidence="7">
    <location>
        <begin position="98"/>
        <end position="124"/>
    </location>
</feature>
<proteinExistence type="inferred from homology"/>
<evidence type="ECO:0000256" key="6">
    <source>
        <dbReference type="ARBA" id="ARBA00023136"/>
    </source>
</evidence>
<reference evidence="9 10" key="1">
    <citation type="submission" date="2024-09" db="EMBL/GenBank/DDBJ databases">
        <authorList>
            <person name="Ruan L."/>
        </authorList>
    </citation>
    <scope>NUCLEOTIDE SEQUENCE [LARGE SCALE GENOMIC DNA]</scope>
    <source>
        <strain evidence="9 10">D33</strain>
    </source>
</reference>
<dbReference type="PROSITE" id="PS50928">
    <property type="entry name" value="ABC_TM1"/>
    <property type="match status" value="1"/>
</dbReference>
<dbReference type="EMBL" id="JBHILM010000008">
    <property type="protein sequence ID" value="MFB5681031.1"/>
    <property type="molecule type" value="Genomic_DNA"/>
</dbReference>
<dbReference type="RefSeq" id="WP_375524824.1">
    <property type="nucleotide sequence ID" value="NZ_JBHILM010000008.1"/>
</dbReference>
<evidence type="ECO:0000256" key="7">
    <source>
        <dbReference type="RuleBase" id="RU363032"/>
    </source>
</evidence>
<evidence type="ECO:0000313" key="10">
    <source>
        <dbReference type="Proteomes" id="UP001580407"/>
    </source>
</evidence>
<feature type="transmembrane region" description="Helical" evidence="7">
    <location>
        <begin position="238"/>
        <end position="261"/>
    </location>
</feature>
<evidence type="ECO:0000256" key="2">
    <source>
        <dbReference type="ARBA" id="ARBA00022448"/>
    </source>
</evidence>
<protein>
    <submittedName>
        <fullName evidence="9">ABC transporter permease</fullName>
    </submittedName>
</protein>
<dbReference type="PANTHER" id="PTHR43227:SF11">
    <property type="entry name" value="BLL4140 PROTEIN"/>
    <property type="match status" value="1"/>
</dbReference>
<name>A0ABV5B5R6_9BACL</name>
<evidence type="ECO:0000256" key="5">
    <source>
        <dbReference type="ARBA" id="ARBA00022989"/>
    </source>
</evidence>
<dbReference type="PANTHER" id="PTHR43227">
    <property type="entry name" value="BLL4140 PROTEIN"/>
    <property type="match status" value="1"/>
</dbReference>
<dbReference type="Pfam" id="PF00528">
    <property type="entry name" value="BPD_transp_1"/>
    <property type="match status" value="1"/>
</dbReference>
<keyword evidence="6 7" id="KW-0472">Membrane</keyword>
<gene>
    <name evidence="9" type="ORF">ACE3NQ_08920</name>
</gene>
<evidence type="ECO:0000313" key="9">
    <source>
        <dbReference type="EMBL" id="MFB5681031.1"/>
    </source>
</evidence>
<keyword evidence="5 7" id="KW-1133">Transmembrane helix</keyword>
<evidence type="ECO:0000256" key="4">
    <source>
        <dbReference type="ARBA" id="ARBA00022692"/>
    </source>
</evidence>
<feature type="transmembrane region" description="Helical" evidence="7">
    <location>
        <begin position="145"/>
        <end position="170"/>
    </location>
</feature>
<dbReference type="InterPro" id="IPR050809">
    <property type="entry name" value="UgpAE/MalFG_permease"/>
</dbReference>
<comment type="caution">
    <text evidence="9">The sequence shown here is derived from an EMBL/GenBank/DDBJ whole genome shotgun (WGS) entry which is preliminary data.</text>
</comment>
<keyword evidence="10" id="KW-1185">Reference proteome</keyword>
<evidence type="ECO:0000256" key="1">
    <source>
        <dbReference type="ARBA" id="ARBA00004651"/>
    </source>
</evidence>
<feature type="transmembrane region" description="Helical" evidence="7">
    <location>
        <begin position="190"/>
        <end position="210"/>
    </location>
</feature>
<keyword evidence="3" id="KW-1003">Cell membrane</keyword>
<comment type="subcellular location">
    <subcellularLocation>
        <location evidence="1 7">Cell membrane</location>
        <topology evidence="1 7">Multi-pass membrane protein</topology>
    </subcellularLocation>
</comment>
<sequence length="327" mass="36742">MKKREEGTLSLESAAEQGTVLSSRETGSTLWSRILKNWELYLFITPAVLYFIIFHYIPMYGVQIAFKNFIPTKGITGSPWVGFDHFERFFNSYYFWDLLWNTFSLSLYELAVGFPLPIILALAFNEIRNGFFKRSVQTITYAPHFISVVVMAGMIITFLSPSTGMIVRIVEFLGFQAPDLLTDPAWFKTVYVLSGVWQSAGWGTIIYLAALSGVDPQLHEAAIVDGASRFKRMLHINIPTILPTITILLILNMGNILGVGFEKILLLQNPLNMSSSDVISTFVYRSGLVDAQYSFSTAVGLFNSVVNALLLITVNQIARRTSENSLW</sequence>
<feature type="domain" description="ABC transmembrane type-1" evidence="8">
    <location>
        <begin position="99"/>
        <end position="314"/>
    </location>
</feature>
<dbReference type="Proteomes" id="UP001580407">
    <property type="component" value="Unassembled WGS sequence"/>
</dbReference>
<evidence type="ECO:0000259" key="8">
    <source>
        <dbReference type="PROSITE" id="PS50928"/>
    </source>
</evidence>
<dbReference type="InterPro" id="IPR035906">
    <property type="entry name" value="MetI-like_sf"/>
</dbReference>
<accession>A0ABV5B5R6</accession>
<feature type="transmembrane region" description="Helical" evidence="7">
    <location>
        <begin position="293"/>
        <end position="314"/>
    </location>
</feature>
<evidence type="ECO:0000256" key="3">
    <source>
        <dbReference type="ARBA" id="ARBA00022475"/>
    </source>
</evidence>
<keyword evidence="2 7" id="KW-0813">Transport</keyword>
<dbReference type="InterPro" id="IPR000515">
    <property type="entry name" value="MetI-like"/>
</dbReference>